<dbReference type="Proteomes" id="UP000694892">
    <property type="component" value="Chromosome 5L"/>
</dbReference>
<evidence type="ECO:0000313" key="4">
    <source>
        <dbReference type="Proteomes" id="UP000694892"/>
    </source>
</evidence>
<name>A0A974CV67_XENLA</name>
<sequence length="99" mass="11081">MSGPFRLVHEYMTVRPPGGQLFLIHKDTQPLSASLQKVLKRAVRANGWDPNQLGSHSFRIGAATKAAIRCESIEDKREREKSKVYKKYTRPINGTGNGS</sequence>
<organism evidence="3 4">
    <name type="scientific">Xenopus laevis</name>
    <name type="common">African clawed frog</name>
    <dbReference type="NCBI Taxonomy" id="8355"/>
    <lineage>
        <taxon>Eukaryota</taxon>
        <taxon>Metazoa</taxon>
        <taxon>Chordata</taxon>
        <taxon>Craniata</taxon>
        <taxon>Vertebrata</taxon>
        <taxon>Euteleostomi</taxon>
        <taxon>Amphibia</taxon>
        <taxon>Batrachia</taxon>
        <taxon>Anura</taxon>
        <taxon>Pipoidea</taxon>
        <taxon>Pipidae</taxon>
        <taxon>Xenopodinae</taxon>
        <taxon>Xenopus</taxon>
        <taxon>Xenopus</taxon>
    </lineage>
</organism>
<keyword evidence="1" id="KW-0233">DNA recombination</keyword>
<dbReference type="InterPro" id="IPR052925">
    <property type="entry name" value="Phage_Integrase-like_Recomb"/>
</dbReference>
<accession>A0A974CV67</accession>
<dbReference type="GO" id="GO:0006310">
    <property type="term" value="P:DNA recombination"/>
    <property type="evidence" value="ECO:0007669"/>
    <property type="project" value="UniProtKB-KW"/>
</dbReference>
<proteinExistence type="predicted"/>
<dbReference type="GO" id="GO:0003677">
    <property type="term" value="F:DNA binding"/>
    <property type="evidence" value="ECO:0007669"/>
    <property type="project" value="InterPro"/>
</dbReference>
<dbReference type="SUPFAM" id="SSF56349">
    <property type="entry name" value="DNA breaking-rejoining enzymes"/>
    <property type="match status" value="1"/>
</dbReference>
<reference evidence="4" key="1">
    <citation type="journal article" date="2016" name="Nature">
        <title>Genome evolution in the allotetraploid frog Xenopus laevis.</title>
        <authorList>
            <person name="Session A.M."/>
            <person name="Uno Y."/>
            <person name="Kwon T."/>
            <person name="Chapman J.A."/>
            <person name="Toyoda A."/>
            <person name="Takahashi S."/>
            <person name="Fukui A."/>
            <person name="Hikosaka A."/>
            <person name="Suzuki A."/>
            <person name="Kondo M."/>
            <person name="van Heeringen S.J."/>
            <person name="Quigley I."/>
            <person name="Heinz S."/>
            <person name="Ogino H."/>
            <person name="Ochi H."/>
            <person name="Hellsten U."/>
            <person name="Lyons J.B."/>
            <person name="Simakov O."/>
            <person name="Putnam N."/>
            <person name="Stites J."/>
            <person name="Kuroki Y."/>
            <person name="Tanaka T."/>
            <person name="Michiue T."/>
            <person name="Watanabe M."/>
            <person name="Bogdanovic O."/>
            <person name="Lister R."/>
            <person name="Georgiou G."/>
            <person name="Paranjpe S.S."/>
            <person name="van Kruijsbergen I."/>
            <person name="Shu S."/>
            <person name="Carlson J."/>
            <person name="Kinoshita T."/>
            <person name="Ohta Y."/>
            <person name="Mawaribuchi S."/>
            <person name="Jenkins J."/>
            <person name="Grimwood J."/>
            <person name="Schmutz J."/>
            <person name="Mitros T."/>
            <person name="Mozaffari S.V."/>
            <person name="Suzuki Y."/>
            <person name="Haramoto Y."/>
            <person name="Yamamoto T.S."/>
            <person name="Takagi C."/>
            <person name="Heald R."/>
            <person name="Miller K."/>
            <person name="Haudenschild C."/>
            <person name="Kitzman J."/>
            <person name="Nakayama T."/>
            <person name="Izutsu Y."/>
            <person name="Robert J."/>
            <person name="Fortriede J."/>
            <person name="Burns K."/>
            <person name="Lotay V."/>
            <person name="Karimi K."/>
            <person name="Yasuoka Y."/>
            <person name="Dichmann D.S."/>
            <person name="Flajnik M.F."/>
            <person name="Houston D.W."/>
            <person name="Shendure J."/>
            <person name="DuPasquier L."/>
            <person name="Vize P.D."/>
            <person name="Zorn A.M."/>
            <person name="Ito M."/>
            <person name="Marcotte E.M."/>
            <person name="Wallingford J.B."/>
            <person name="Ito Y."/>
            <person name="Asashima M."/>
            <person name="Ueno N."/>
            <person name="Matsuda Y."/>
            <person name="Veenstra G.J."/>
            <person name="Fujiyama A."/>
            <person name="Harland R.M."/>
            <person name="Taira M."/>
            <person name="Rokhsar D.S."/>
        </authorList>
    </citation>
    <scope>NUCLEOTIDE SEQUENCE [LARGE SCALE GENOMIC DNA]</scope>
    <source>
        <strain evidence="4">J</strain>
    </source>
</reference>
<dbReference type="EMBL" id="CM004474">
    <property type="protein sequence ID" value="OCT80047.1"/>
    <property type="molecule type" value="Genomic_DNA"/>
</dbReference>
<dbReference type="InterPro" id="IPR011010">
    <property type="entry name" value="DNA_brk_join_enz"/>
</dbReference>
<dbReference type="PANTHER" id="PTHR34605:SF7">
    <property type="match status" value="1"/>
</dbReference>
<evidence type="ECO:0008006" key="5">
    <source>
        <dbReference type="Google" id="ProtNLM"/>
    </source>
</evidence>
<dbReference type="PANTHER" id="PTHR34605">
    <property type="entry name" value="PHAGE_INTEGRASE DOMAIN-CONTAINING PROTEIN"/>
    <property type="match status" value="1"/>
</dbReference>
<feature type="region of interest" description="Disordered" evidence="2">
    <location>
        <begin position="77"/>
        <end position="99"/>
    </location>
</feature>
<evidence type="ECO:0000313" key="3">
    <source>
        <dbReference type="EMBL" id="OCT80047.1"/>
    </source>
</evidence>
<dbReference type="GO" id="GO:0015074">
    <property type="term" value="P:DNA integration"/>
    <property type="evidence" value="ECO:0007669"/>
    <property type="project" value="InterPro"/>
</dbReference>
<evidence type="ECO:0000256" key="1">
    <source>
        <dbReference type="ARBA" id="ARBA00023172"/>
    </source>
</evidence>
<protein>
    <recommendedName>
        <fullName evidence="5">Tyr recombinase domain-containing protein</fullName>
    </recommendedName>
</protein>
<dbReference type="InterPro" id="IPR013762">
    <property type="entry name" value="Integrase-like_cat_sf"/>
</dbReference>
<dbReference type="AlphaFoldDB" id="A0A974CV67"/>
<gene>
    <name evidence="3" type="ORF">XELAEV_18026866mg</name>
</gene>
<dbReference type="Gene3D" id="1.10.443.10">
    <property type="entry name" value="Intergrase catalytic core"/>
    <property type="match status" value="1"/>
</dbReference>
<evidence type="ECO:0000256" key="2">
    <source>
        <dbReference type="SAM" id="MobiDB-lite"/>
    </source>
</evidence>